<proteinExistence type="predicted"/>
<accession>A0AA39I9U3</accession>
<dbReference type="AlphaFoldDB" id="A0AA39I9U3"/>
<sequence>MIKELLLLLALSSSFAYRIYKPYGDEIHAQFTLSIQISNCRQAEIKGVIVPSIGFVDTTGKLIWKLELPAFEGTGGEEATVEVTHSVDPGVVAHLERQCYFWTDARASNYHQCFRPNIVSFRNEGHWPLSWKPESVTITTSFLEYMRTWIAGSQMRSGRYENCSTNWIDSDKKESYLRLDTKDDSGQKYLPSAVFKIGKYYP</sequence>
<reference evidence="2" key="1">
    <citation type="submission" date="2023-06" db="EMBL/GenBank/DDBJ databases">
        <title>Genomic analysis of the entomopathogenic nematode Steinernema hermaphroditum.</title>
        <authorList>
            <person name="Schwarz E.M."/>
            <person name="Heppert J.K."/>
            <person name="Baniya A."/>
            <person name="Schwartz H.T."/>
            <person name="Tan C.-H."/>
            <person name="Antoshechkin I."/>
            <person name="Sternberg P.W."/>
            <person name="Goodrich-Blair H."/>
            <person name="Dillman A.R."/>
        </authorList>
    </citation>
    <scope>NUCLEOTIDE SEQUENCE</scope>
    <source>
        <strain evidence="2">PS9179</strain>
        <tissue evidence="2">Whole animal</tissue>
    </source>
</reference>
<evidence type="ECO:0000313" key="2">
    <source>
        <dbReference type="EMBL" id="KAK0419384.1"/>
    </source>
</evidence>
<dbReference type="EMBL" id="JAUCMV010000002">
    <property type="protein sequence ID" value="KAK0419384.1"/>
    <property type="molecule type" value="Genomic_DNA"/>
</dbReference>
<gene>
    <name evidence="2" type="ORF">QR680_014116</name>
</gene>
<feature type="signal peptide" evidence="1">
    <location>
        <begin position="1"/>
        <end position="16"/>
    </location>
</feature>
<evidence type="ECO:0000313" key="3">
    <source>
        <dbReference type="Proteomes" id="UP001175271"/>
    </source>
</evidence>
<feature type="chain" id="PRO_5041317610" description="Reelin domain-containing protein" evidence="1">
    <location>
        <begin position="17"/>
        <end position="202"/>
    </location>
</feature>
<comment type="caution">
    <text evidence="2">The sequence shown here is derived from an EMBL/GenBank/DDBJ whole genome shotgun (WGS) entry which is preliminary data.</text>
</comment>
<evidence type="ECO:0008006" key="4">
    <source>
        <dbReference type="Google" id="ProtNLM"/>
    </source>
</evidence>
<organism evidence="2 3">
    <name type="scientific">Steinernema hermaphroditum</name>
    <dbReference type="NCBI Taxonomy" id="289476"/>
    <lineage>
        <taxon>Eukaryota</taxon>
        <taxon>Metazoa</taxon>
        <taxon>Ecdysozoa</taxon>
        <taxon>Nematoda</taxon>
        <taxon>Chromadorea</taxon>
        <taxon>Rhabditida</taxon>
        <taxon>Tylenchina</taxon>
        <taxon>Panagrolaimomorpha</taxon>
        <taxon>Strongyloidoidea</taxon>
        <taxon>Steinernematidae</taxon>
        <taxon>Steinernema</taxon>
    </lineage>
</organism>
<protein>
    <recommendedName>
        <fullName evidence="4">Reelin domain-containing protein</fullName>
    </recommendedName>
</protein>
<keyword evidence="1" id="KW-0732">Signal</keyword>
<dbReference type="Proteomes" id="UP001175271">
    <property type="component" value="Unassembled WGS sequence"/>
</dbReference>
<keyword evidence="3" id="KW-1185">Reference proteome</keyword>
<name>A0AA39I9U3_9BILA</name>
<evidence type="ECO:0000256" key="1">
    <source>
        <dbReference type="SAM" id="SignalP"/>
    </source>
</evidence>